<reference evidence="3" key="1">
    <citation type="journal article" date="2019" name="Int. J. Syst. Evol. Microbiol.">
        <title>The Global Catalogue of Microorganisms (GCM) 10K type strain sequencing project: providing services to taxonomists for standard genome sequencing and annotation.</title>
        <authorList>
            <consortium name="The Broad Institute Genomics Platform"/>
            <consortium name="The Broad Institute Genome Sequencing Center for Infectious Disease"/>
            <person name="Wu L."/>
            <person name="Ma J."/>
        </authorList>
    </citation>
    <scope>NUCLEOTIDE SEQUENCE [LARGE SCALE GENOMIC DNA]</scope>
    <source>
        <strain evidence="3">CGMCC 4.1641</strain>
    </source>
</reference>
<accession>A0ABV9ZTI0</accession>
<protein>
    <recommendedName>
        <fullName evidence="4">FAD-binding domain-containing protein</fullName>
    </recommendedName>
</protein>
<organism evidence="2 3">
    <name type="scientific">Streptomyces aureoversilis</name>
    <dbReference type="NCBI Taxonomy" id="67277"/>
    <lineage>
        <taxon>Bacteria</taxon>
        <taxon>Bacillati</taxon>
        <taxon>Actinomycetota</taxon>
        <taxon>Actinomycetes</taxon>
        <taxon>Kitasatosporales</taxon>
        <taxon>Streptomycetaceae</taxon>
        <taxon>Streptomyces</taxon>
    </lineage>
</organism>
<dbReference type="InterPro" id="IPR036188">
    <property type="entry name" value="FAD/NAD-bd_sf"/>
</dbReference>
<dbReference type="Gene3D" id="3.50.50.60">
    <property type="entry name" value="FAD/NAD(P)-binding domain"/>
    <property type="match status" value="1"/>
</dbReference>
<proteinExistence type="predicted"/>
<evidence type="ECO:0000313" key="3">
    <source>
        <dbReference type="Proteomes" id="UP001596222"/>
    </source>
</evidence>
<dbReference type="RefSeq" id="WP_382038738.1">
    <property type="nucleotide sequence ID" value="NZ_JBHSKJ010000004.1"/>
</dbReference>
<gene>
    <name evidence="2" type="ORF">ACFPP6_08515</name>
</gene>
<comment type="caution">
    <text evidence="2">The sequence shown here is derived from an EMBL/GenBank/DDBJ whole genome shotgun (WGS) entry which is preliminary data.</text>
</comment>
<evidence type="ECO:0000313" key="2">
    <source>
        <dbReference type="EMBL" id="MFC5144716.1"/>
    </source>
</evidence>
<dbReference type="SUPFAM" id="SSF51905">
    <property type="entry name" value="FAD/NAD(P)-binding domain"/>
    <property type="match status" value="1"/>
</dbReference>
<evidence type="ECO:0000256" key="1">
    <source>
        <dbReference type="SAM" id="MobiDB-lite"/>
    </source>
</evidence>
<dbReference type="Proteomes" id="UP001596222">
    <property type="component" value="Unassembled WGS sequence"/>
</dbReference>
<name>A0ABV9ZTI0_9ACTN</name>
<keyword evidence="3" id="KW-1185">Reference proteome</keyword>
<dbReference type="EMBL" id="JBHSKJ010000004">
    <property type="protein sequence ID" value="MFC5144716.1"/>
    <property type="molecule type" value="Genomic_DNA"/>
</dbReference>
<evidence type="ECO:0008006" key="4">
    <source>
        <dbReference type="Google" id="ProtNLM"/>
    </source>
</evidence>
<sequence length="93" mass="9995">MQPVVDLELPRIRRGPVLLAGGASTLVRPHAAAGATKALQDALCLEEEMSRAQTLAEAMSSYEARRRERGNPLVKLGRRMGRDQVEDAPCGAG</sequence>
<feature type="region of interest" description="Disordered" evidence="1">
    <location>
        <begin position="61"/>
        <end position="93"/>
    </location>
</feature>